<organism evidence="15 16">
    <name type="scientific">Tengunoibacter tsumagoiensis</name>
    <dbReference type="NCBI Taxonomy" id="2014871"/>
    <lineage>
        <taxon>Bacteria</taxon>
        <taxon>Bacillati</taxon>
        <taxon>Chloroflexota</taxon>
        <taxon>Ktedonobacteria</taxon>
        <taxon>Ktedonobacterales</taxon>
        <taxon>Dictyobacteraceae</taxon>
        <taxon>Tengunoibacter</taxon>
    </lineage>
</organism>
<comment type="miscellaneous">
    <text evidence="11">CTPSs have evolved a hybrid strategy for distinguishing between UTP and CTP. The overlapping regions of the product feedback inhibitory and substrate sites recognize a common feature in both compounds, the triphosphate moiety. To differentiate isosteric substrate and product pyrimidine rings, an additional pocket far from the expected kinase/ligase catalytic site, specifically recognizes the cytosine and ribose portions of the product inhibitor.</text>
</comment>
<comment type="pathway">
    <text evidence="1 11">Pyrimidine metabolism; CTP biosynthesis via de novo pathway; CTP from UDP: step 2/2.</text>
</comment>
<dbReference type="SUPFAM" id="SSF52317">
    <property type="entry name" value="Class I glutamine amidotransferase-like"/>
    <property type="match status" value="1"/>
</dbReference>
<dbReference type="InterPro" id="IPR017926">
    <property type="entry name" value="GATASE"/>
</dbReference>
<feature type="binding site" evidence="11">
    <location>
        <position position="54"/>
    </location>
    <ligand>
        <name>L-glutamine</name>
        <dbReference type="ChEBI" id="CHEBI:58359"/>
    </ligand>
</feature>
<dbReference type="PANTHER" id="PTHR11550:SF0">
    <property type="entry name" value="CTP SYNTHASE-RELATED"/>
    <property type="match status" value="1"/>
</dbReference>
<feature type="binding site" evidence="11">
    <location>
        <begin position="188"/>
        <end position="193"/>
    </location>
    <ligand>
        <name>CTP</name>
        <dbReference type="ChEBI" id="CHEBI:37563"/>
        <note>allosteric inhibitor</note>
    </ligand>
</feature>
<keyword evidence="7 11" id="KW-0460">Magnesium</keyword>
<comment type="function">
    <text evidence="11">Catalyzes the ATP-dependent amination of UTP to CTP with either L-glutamine or ammonia as the source of nitrogen. Regulates intracellular CTP levels through interactions with the four ribonucleotide triphosphates.</text>
</comment>
<dbReference type="EC" id="6.3.4.2" evidence="11"/>
<name>A0A402A4Z1_9CHLR</name>
<evidence type="ECO:0000256" key="4">
    <source>
        <dbReference type="ARBA" id="ARBA00022723"/>
    </source>
</evidence>
<feature type="binding site" evidence="11">
    <location>
        <position position="224"/>
    </location>
    <ligand>
        <name>UTP</name>
        <dbReference type="ChEBI" id="CHEBI:46398"/>
    </ligand>
</feature>
<evidence type="ECO:0000256" key="6">
    <source>
        <dbReference type="ARBA" id="ARBA00022840"/>
    </source>
</evidence>
<feature type="region of interest" description="Amidoligase domain" evidence="11">
    <location>
        <begin position="1"/>
        <end position="267"/>
    </location>
</feature>
<feature type="binding site" evidence="11">
    <location>
        <begin position="14"/>
        <end position="19"/>
    </location>
    <ligand>
        <name>ATP</name>
        <dbReference type="ChEBI" id="CHEBI:30616"/>
    </ligand>
</feature>
<evidence type="ECO:0000256" key="7">
    <source>
        <dbReference type="ARBA" id="ARBA00022842"/>
    </source>
</evidence>
<reference evidence="16" key="1">
    <citation type="submission" date="2018-12" db="EMBL/GenBank/DDBJ databases">
        <title>Tengunoibacter tsumagoiensis gen. nov., sp. nov., Dictyobacter kobayashii sp. nov., D. alpinus sp. nov., and D. joshuensis sp. nov. and description of Dictyobacteraceae fam. nov. within the order Ktedonobacterales isolated from Tengu-no-mugimeshi.</title>
        <authorList>
            <person name="Wang C.M."/>
            <person name="Zheng Y."/>
            <person name="Sakai Y."/>
            <person name="Toyoda A."/>
            <person name="Minakuchi Y."/>
            <person name="Abe K."/>
            <person name="Yokota A."/>
            <person name="Yabe S."/>
        </authorList>
    </citation>
    <scope>NUCLEOTIDE SEQUENCE [LARGE SCALE GENOMIC DNA]</scope>
    <source>
        <strain evidence="16">Uno3</strain>
    </source>
</reference>
<feature type="binding site" evidence="11">
    <location>
        <position position="356"/>
    </location>
    <ligand>
        <name>L-glutamine</name>
        <dbReference type="ChEBI" id="CHEBI:58359"/>
    </ligand>
</feature>
<dbReference type="InterPro" id="IPR027417">
    <property type="entry name" value="P-loop_NTPase"/>
</dbReference>
<dbReference type="GO" id="GO:0042802">
    <property type="term" value="F:identical protein binding"/>
    <property type="evidence" value="ECO:0007669"/>
    <property type="project" value="TreeGrafter"/>
</dbReference>
<comment type="caution">
    <text evidence="11">Lacks conserved residue(s) required for the propagation of feature annotation.</text>
</comment>
<comment type="caution">
    <text evidence="15">The sequence shown here is derived from an EMBL/GenBank/DDBJ whole genome shotgun (WGS) entry which is preliminary data.</text>
</comment>
<dbReference type="Pfam" id="PF06418">
    <property type="entry name" value="CTP_synth_N"/>
    <property type="match status" value="1"/>
</dbReference>
<comment type="catalytic activity">
    <reaction evidence="10 11">
        <text>UTP + L-glutamine + ATP + H2O = CTP + L-glutamate + ADP + phosphate + 2 H(+)</text>
        <dbReference type="Rhea" id="RHEA:26426"/>
        <dbReference type="ChEBI" id="CHEBI:15377"/>
        <dbReference type="ChEBI" id="CHEBI:15378"/>
        <dbReference type="ChEBI" id="CHEBI:29985"/>
        <dbReference type="ChEBI" id="CHEBI:30616"/>
        <dbReference type="ChEBI" id="CHEBI:37563"/>
        <dbReference type="ChEBI" id="CHEBI:43474"/>
        <dbReference type="ChEBI" id="CHEBI:46398"/>
        <dbReference type="ChEBI" id="CHEBI:58359"/>
        <dbReference type="ChEBI" id="CHEBI:456216"/>
        <dbReference type="EC" id="6.3.4.2"/>
    </reaction>
</comment>
<feature type="binding site" evidence="11">
    <location>
        <begin position="188"/>
        <end position="193"/>
    </location>
    <ligand>
        <name>UTP</name>
        <dbReference type="ChEBI" id="CHEBI:46398"/>
    </ligand>
</feature>
<dbReference type="AlphaFoldDB" id="A0A402A4Z1"/>
<feature type="domain" description="CTP synthase N-terminal" evidence="14">
    <location>
        <begin position="3"/>
        <end position="267"/>
    </location>
</feature>
<dbReference type="PROSITE" id="PS51273">
    <property type="entry name" value="GATASE_TYPE_1"/>
    <property type="match status" value="1"/>
</dbReference>
<evidence type="ECO:0000256" key="3">
    <source>
        <dbReference type="ARBA" id="ARBA00022598"/>
    </source>
</evidence>
<comment type="catalytic activity">
    <reaction evidence="11">
        <text>L-glutamine + H2O = L-glutamate + NH4(+)</text>
        <dbReference type="Rhea" id="RHEA:15889"/>
        <dbReference type="ChEBI" id="CHEBI:15377"/>
        <dbReference type="ChEBI" id="CHEBI:28938"/>
        <dbReference type="ChEBI" id="CHEBI:29985"/>
        <dbReference type="ChEBI" id="CHEBI:58359"/>
    </reaction>
</comment>
<comment type="similarity">
    <text evidence="2 11">Belongs to the CTP synthase family.</text>
</comment>
<evidence type="ECO:0000256" key="10">
    <source>
        <dbReference type="ARBA" id="ARBA00047781"/>
    </source>
</evidence>
<dbReference type="InterPro" id="IPR033828">
    <property type="entry name" value="GATase1_CTP_Synthase"/>
</dbReference>
<dbReference type="OrthoDB" id="9801107at2"/>
<dbReference type="RefSeq" id="WP_126581603.1">
    <property type="nucleotide sequence ID" value="NZ_BIFR01000001.1"/>
</dbReference>
<dbReference type="GO" id="GO:0005524">
    <property type="term" value="F:ATP binding"/>
    <property type="evidence" value="ECO:0007669"/>
    <property type="project" value="UniProtKB-KW"/>
</dbReference>
<dbReference type="FunFam" id="3.40.50.300:FF:000009">
    <property type="entry name" value="CTP synthase"/>
    <property type="match status" value="1"/>
</dbReference>
<evidence type="ECO:0000256" key="12">
    <source>
        <dbReference type="SAM" id="MobiDB-lite"/>
    </source>
</evidence>
<feature type="active site" evidence="11">
    <location>
        <position position="511"/>
    </location>
</feature>
<dbReference type="InterPro" id="IPR017456">
    <property type="entry name" value="CTP_synthase_N"/>
</dbReference>
<feature type="binding site" evidence="11">
    <location>
        <position position="71"/>
    </location>
    <ligand>
        <name>ATP</name>
        <dbReference type="ChEBI" id="CHEBI:30616"/>
    </ligand>
</feature>
<keyword evidence="4 11" id="KW-0479">Metal-binding</keyword>
<dbReference type="InterPro" id="IPR029062">
    <property type="entry name" value="Class_I_gatase-like"/>
</dbReference>
<dbReference type="CDD" id="cd03113">
    <property type="entry name" value="CTPS_N"/>
    <property type="match status" value="1"/>
</dbReference>
<keyword evidence="8 11" id="KW-0315">Glutamine amidotransferase</keyword>
<gene>
    <name evidence="11 15" type="primary">pyrG</name>
    <name evidence="15" type="ORF">KTT_39880</name>
</gene>
<evidence type="ECO:0000256" key="5">
    <source>
        <dbReference type="ARBA" id="ARBA00022741"/>
    </source>
</evidence>
<dbReference type="GO" id="GO:0097268">
    <property type="term" value="C:cytoophidium"/>
    <property type="evidence" value="ECO:0007669"/>
    <property type="project" value="UniProtKB-ARBA"/>
</dbReference>
<feature type="binding site" evidence="11">
    <location>
        <position position="464"/>
    </location>
    <ligand>
        <name>L-glutamine</name>
        <dbReference type="ChEBI" id="CHEBI:58359"/>
    </ligand>
</feature>
<protein>
    <recommendedName>
        <fullName evidence="11">CTP synthase</fullName>
        <ecNumber evidence="11">6.3.4.2</ecNumber>
    </recommendedName>
    <alternativeName>
        <fullName evidence="11">Cytidine 5'-triphosphate synthase</fullName>
    </alternativeName>
    <alternativeName>
        <fullName evidence="11">Cytidine triphosphate synthetase</fullName>
        <shortName evidence="11">CTP synthetase</shortName>
        <shortName evidence="11">CTPS</shortName>
    </alternativeName>
    <alternativeName>
        <fullName evidence="11">UTP--ammonia ligase</fullName>
    </alternativeName>
</protein>
<accession>A0A402A4Z1</accession>
<proteinExistence type="inferred from homology"/>
<feature type="binding site" evidence="11">
    <location>
        <begin position="384"/>
        <end position="387"/>
    </location>
    <ligand>
        <name>L-glutamine</name>
        <dbReference type="ChEBI" id="CHEBI:58359"/>
    </ligand>
</feature>
<evidence type="ECO:0000256" key="8">
    <source>
        <dbReference type="ARBA" id="ARBA00022962"/>
    </source>
</evidence>
<feature type="active site" evidence="11">
    <location>
        <position position="509"/>
    </location>
</feature>
<feature type="region of interest" description="Disordered" evidence="12">
    <location>
        <begin position="536"/>
        <end position="557"/>
    </location>
</feature>
<dbReference type="PANTHER" id="PTHR11550">
    <property type="entry name" value="CTP SYNTHASE"/>
    <property type="match status" value="1"/>
</dbReference>
<dbReference type="CDD" id="cd01746">
    <property type="entry name" value="GATase1_CTP_Synthase"/>
    <property type="match status" value="1"/>
</dbReference>
<evidence type="ECO:0000313" key="15">
    <source>
        <dbReference type="EMBL" id="GCE14129.1"/>
    </source>
</evidence>
<feature type="binding site" evidence="11">
    <location>
        <position position="242"/>
    </location>
    <ligand>
        <name>ATP</name>
        <dbReference type="ChEBI" id="CHEBI:30616"/>
    </ligand>
</feature>
<comment type="subunit">
    <text evidence="11">Homotetramer.</text>
</comment>
<dbReference type="GO" id="GO:0019856">
    <property type="term" value="P:pyrimidine nucleobase biosynthetic process"/>
    <property type="evidence" value="ECO:0007669"/>
    <property type="project" value="TreeGrafter"/>
</dbReference>
<keyword evidence="3 11" id="KW-0436">Ligase</keyword>
<feature type="binding site" evidence="11">
    <location>
        <position position="224"/>
    </location>
    <ligand>
        <name>CTP</name>
        <dbReference type="ChEBI" id="CHEBI:37563"/>
        <note>allosteric inhibitor</note>
    </ligand>
</feature>
<evidence type="ECO:0000259" key="14">
    <source>
        <dbReference type="Pfam" id="PF06418"/>
    </source>
</evidence>
<dbReference type="GO" id="GO:0003883">
    <property type="term" value="F:CTP synthase activity"/>
    <property type="evidence" value="ECO:0007669"/>
    <property type="project" value="UniProtKB-UniRule"/>
</dbReference>
<dbReference type="GO" id="GO:0046872">
    <property type="term" value="F:metal ion binding"/>
    <property type="evidence" value="ECO:0007669"/>
    <property type="project" value="UniProtKB-KW"/>
</dbReference>
<keyword evidence="5 11" id="KW-0547">Nucleotide-binding</keyword>
<evidence type="ECO:0000259" key="13">
    <source>
        <dbReference type="Pfam" id="PF00117"/>
    </source>
</evidence>
<dbReference type="Pfam" id="PF00117">
    <property type="entry name" value="GATase"/>
    <property type="match status" value="1"/>
</dbReference>
<evidence type="ECO:0000313" key="16">
    <source>
        <dbReference type="Proteomes" id="UP000287352"/>
    </source>
</evidence>
<evidence type="ECO:0000256" key="2">
    <source>
        <dbReference type="ARBA" id="ARBA00007533"/>
    </source>
</evidence>
<feature type="binding site" evidence="11">
    <location>
        <position position="71"/>
    </location>
    <ligand>
        <name>Mg(2+)</name>
        <dbReference type="ChEBI" id="CHEBI:18420"/>
    </ligand>
</feature>
<dbReference type="InterPro" id="IPR004468">
    <property type="entry name" value="CTP_synthase"/>
</dbReference>
<comment type="activity regulation">
    <text evidence="11">Allosterically activated by GTP, when glutamine is the substrate; GTP has no effect on the reaction when ammonia is the substrate. The allosteric effector GTP functions by stabilizing the protein conformation that binds the tetrahedral intermediate(s) formed during glutamine hydrolysis. Inhibited by the product CTP, via allosteric rather than competitive inhibition.</text>
</comment>
<keyword evidence="9 11" id="KW-0665">Pyrimidine biosynthesis</keyword>
<dbReference type="EMBL" id="BIFR01000001">
    <property type="protein sequence ID" value="GCE14129.1"/>
    <property type="molecule type" value="Genomic_DNA"/>
</dbReference>
<dbReference type="HAMAP" id="MF_01227">
    <property type="entry name" value="PyrG"/>
    <property type="match status" value="1"/>
</dbReference>
<dbReference type="Gene3D" id="3.40.50.880">
    <property type="match status" value="1"/>
</dbReference>
<feature type="binding site" evidence="11">
    <location>
        <position position="13"/>
    </location>
    <ligand>
        <name>CTP</name>
        <dbReference type="ChEBI" id="CHEBI:37563"/>
        <note>allosteric inhibitor</note>
    </ligand>
</feature>
<comment type="catalytic activity">
    <reaction evidence="11">
        <text>UTP + NH4(+) + ATP = CTP + ADP + phosphate + 2 H(+)</text>
        <dbReference type="Rhea" id="RHEA:16597"/>
        <dbReference type="ChEBI" id="CHEBI:15378"/>
        <dbReference type="ChEBI" id="CHEBI:28938"/>
        <dbReference type="ChEBI" id="CHEBI:30616"/>
        <dbReference type="ChEBI" id="CHEBI:37563"/>
        <dbReference type="ChEBI" id="CHEBI:43474"/>
        <dbReference type="ChEBI" id="CHEBI:46398"/>
        <dbReference type="ChEBI" id="CHEBI:456216"/>
    </reaction>
</comment>
<dbReference type="FunFam" id="3.40.50.880:FF:000002">
    <property type="entry name" value="CTP synthase"/>
    <property type="match status" value="1"/>
</dbReference>
<feature type="binding site" evidence="11">
    <location>
        <position position="141"/>
    </location>
    <ligand>
        <name>Mg(2+)</name>
        <dbReference type="ChEBI" id="CHEBI:18420"/>
    </ligand>
</feature>
<evidence type="ECO:0000256" key="11">
    <source>
        <dbReference type="HAMAP-Rule" id="MF_01227"/>
    </source>
</evidence>
<dbReference type="SUPFAM" id="SSF52540">
    <property type="entry name" value="P-loop containing nucleoside triphosphate hydrolases"/>
    <property type="match status" value="1"/>
</dbReference>
<keyword evidence="16" id="KW-1185">Reference proteome</keyword>
<keyword evidence="6 11" id="KW-0067">ATP-binding</keyword>
<dbReference type="GO" id="GO:0004359">
    <property type="term" value="F:glutaminase activity"/>
    <property type="evidence" value="ECO:0007669"/>
    <property type="project" value="RHEA"/>
</dbReference>
<dbReference type="GO" id="GO:0005829">
    <property type="term" value="C:cytosol"/>
    <property type="evidence" value="ECO:0007669"/>
    <property type="project" value="TreeGrafter"/>
</dbReference>
<feature type="active site" description="Nucleophile; for glutamine hydrolysis" evidence="11">
    <location>
        <position position="383"/>
    </location>
</feature>
<evidence type="ECO:0000256" key="9">
    <source>
        <dbReference type="ARBA" id="ARBA00022975"/>
    </source>
</evidence>
<dbReference type="GO" id="GO:0044210">
    <property type="term" value="P:'de novo' CTP biosynthetic process"/>
    <property type="evidence" value="ECO:0007669"/>
    <property type="project" value="UniProtKB-UniRule"/>
</dbReference>
<evidence type="ECO:0000256" key="1">
    <source>
        <dbReference type="ARBA" id="ARBA00005171"/>
    </source>
</evidence>
<dbReference type="Proteomes" id="UP000287352">
    <property type="component" value="Unassembled WGS sequence"/>
</dbReference>
<dbReference type="Gene3D" id="3.40.50.300">
    <property type="entry name" value="P-loop containing nucleotide triphosphate hydrolases"/>
    <property type="match status" value="1"/>
</dbReference>
<dbReference type="NCBIfam" id="TIGR00337">
    <property type="entry name" value="PyrG"/>
    <property type="match status" value="1"/>
</dbReference>
<dbReference type="NCBIfam" id="NF003792">
    <property type="entry name" value="PRK05380.1"/>
    <property type="match status" value="1"/>
</dbReference>
<feature type="binding site" evidence="11">
    <location>
        <position position="13"/>
    </location>
    <ligand>
        <name>UTP</name>
        <dbReference type="ChEBI" id="CHEBI:46398"/>
    </ligand>
</feature>
<feature type="domain" description="Glutamine amidotransferase" evidence="13">
    <location>
        <begin position="302"/>
        <end position="527"/>
    </location>
</feature>
<sequence length="557" mass="62010">MSKFIFVTGGVASSVGKGISVASLGRLLKNRGVSVSLMKLDPYINVDPGTMSPYQHGEVFVTDDGAETDLDLGHYERFTDEPAYQANNVTTGQVYNSVISKERRGEYLGGTIQVIPHITNEIKSRINSVARHSDADVVIVEVGGTVGDIEGEPYLEAIRQMRKDVGRRDIIYIHVTLLPYLGAAKELKTKPTQHSVKELLRVGIQPDVILCRSDYPVSDDIREKIALFCNIEAKAVIPMPNAETIYEVPLTLEEAGLGEFLVEELGLKKQPPQMEEWRQLVAKIKHPRPEVTIGLVGKYVELHDAYMSVAESLHHAGWFHDVDIHIKWINSEALEQMGDNYEEALEDVAGIVVPGGFGNRGIEGKIKAASYARRHRIPYLGLCLGMQVAVIEFARNVLGLSGANSSEFDEQNPYPVIDLMNTQRNISDKGGTMRLGSWVCCLQTGTKAIEAYGEPIVFERHRHRYEFNNEYRKRMESNGLIVSGRSADNSLVEIIEIADHPWFVASQFHPEFKSRPTRPHPLFRDFVGASVKLQNQHTQEGAQQATAPVLTESHSNS</sequence>
<feature type="binding site" evidence="11">
    <location>
        <position position="407"/>
    </location>
    <ligand>
        <name>L-glutamine</name>
        <dbReference type="ChEBI" id="CHEBI:58359"/>
    </ligand>
</feature>
<dbReference type="UniPathway" id="UPA00159">
    <property type="reaction ID" value="UER00277"/>
</dbReference>
<feature type="binding site" evidence="11">
    <location>
        <begin position="148"/>
        <end position="150"/>
    </location>
    <ligand>
        <name>CTP</name>
        <dbReference type="ChEBI" id="CHEBI:37563"/>
        <note>allosteric inhibitor</note>
    </ligand>
</feature>